<dbReference type="Proteomes" id="UP001596512">
    <property type="component" value="Unassembled WGS sequence"/>
</dbReference>
<dbReference type="EMBL" id="JBHTEY010000004">
    <property type="protein sequence ID" value="MFC7614961.1"/>
    <property type="molecule type" value="Genomic_DNA"/>
</dbReference>
<evidence type="ECO:0000313" key="3">
    <source>
        <dbReference type="Proteomes" id="UP001596512"/>
    </source>
</evidence>
<name>A0ABW2TQ97_9PSEU</name>
<dbReference type="Gene3D" id="3.30.450.180">
    <property type="match status" value="1"/>
</dbReference>
<dbReference type="CDD" id="cd00093">
    <property type="entry name" value="HTH_XRE"/>
    <property type="match status" value="1"/>
</dbReference>
<comment type="caution">
    <text evidence="2">The sequence shown here is derived from an EMBL/GenBank/DDBJ whole genome shotgun (WGS) entry which is preliminary data.</text>
</comment>
<dbReference type="Pfam" id="PF17765">
    <property type="entry name" value="MLTR_LBD"/>
    <property type="match status" value="1"/>
</dbReference>
<organism evidence="2 3">
    <name type="scientific">Actinokineospora soli</name>
    <dbReference type="NCBI Taxonomy" id="1048753"/>
    <lineage>
        <taxon>Bacteria</taxon>
        <taxon>Bacillati</taxon>
        <taxon>Actinomycetota</taxon>
        <taxon>Actinomycetes</taxon>
        <taxon>Pseudonocardiales</taxon>
        <taxon>Pseudonocardiaceae</taxon>
        <taxon>Actinokineospora</taxon>
    </lineage>
</organism>
<reference evidence="3" key="1">
    <citation type="journal article" date="2019" name="Int. J. Syst. Evol. Microbiol.">
        <title>The Global Catalogue of Microorganisms (GCM) 10K type strain sequencing project: providing services to taxonomists for standard genome sequencing and annotation.</title>
        <authorList>
            <consortium name="The Broad Institute Genomics Platform"/>
            <consortium name="The Broad Institute Genome Sequencing Center for Infectious Disease"/>
            <person name="Wu L."/>
            <person name="Ma J."/>
        </authorList>
    </citation>
    <scope>NUCLEOTIDE SEQUENCE [LARGE SCALE GENOMIC DNA]</scope>
    <source>
        <strain evidence="3">JCM 17695</strain>
    </source>
</reference>
<dbReference type="PANTHER" id="PTHR35010:SF3">
    <property type="entry name" value="BLL4873 PROTEIN"/>
    <property type="match status" value="1"/>
</dbReference>
<evidence type="ECO:0000313" key="2">
    <source>
        <dbReference type="EMBL" id="MFC7614961.1"/>
    </source>
</evidence>
<accession>A0ABW2TQ97</accession>
<dbReference type="SUPFAM" id="SSF47413">
    <property type="entry name" value="lambda repressor-like DNA-binding domains"/>
    <property type="match status" value="1"/>
</dbReference>
<dbReference type="InterPro" id="IPR041413">
    <property type="entry name" value="MLTR_LBD"/>
</dbReference>
<keyword evidence="3" id="KW-1185">Reference proteome</keyword>
<dbReference type="SMART" id="SM00530">
    <property type="entry name" value="HTH_XRE"/>
    <property type="match status" value="1"/>
</dbReference>
<dbReference type="InterPro" id="IPR001387">
    <property type="entry name" value="Cro/C1-type_HTH"/>
</dbReference>
<sequence length="286" mass="31854">MLASMGKSGGTRRQREELGEFLRIRRSRLRPEDCGLSASTGKRRTPGLRREEVAVLAGIGTSWYTWLEQGRDINVSESVARAIASALRLTAPEKRYLYQLLGITPPTALAASGEQHAGDLGLIVDEWMPSPALVIDGLWDLICYNTSASLVFGIAENDTNLLVSFFTNPGVRARYVDPQRTAALAVAQFRAGAAARYDDPRFTELVTELSARSDEFAALWHRHDVLDARVKHKDLDHPDVGRLSFDTQSWQLDGPDVRLFLHVPRRLTDTRAKLARLLRAREPVPA</sequence>
<feature type="domain" description="HTH cro/C1-type" evidence="1">
    <location>
        <begin position="23"/>
        <end position="94"/>
    </location>
</feature>
<evidence type="ECO:0000259" key="1">
    <source>
        <dbReference type="SMART" id="SM00530"/>
    </source>
</evidence>
<protein>
    <submittedName>
        <fullName evidence="2">Helix-turn-helix transcriptional regulator</fullName>
    </submittedName>
</protein>
<gene>
    <name evidence="2" type="ORF">ACFQV2_17010</name>
</gene>
<dbReference type="PANTHER" id="PTHR35010">
    <property type="entry name" value="BLL4672 PROTEIN-RELATED"/>
    <property type="match status" value="1"/>
</dbReference>
<proteinExistence type="predicted"/>
<dbReference type="InterPro" id="IPR010982">
    <property type="entry name" value="Lambda_DNA-bd_dom_sf"/>
</dbReference>
<dbReference type="Gene3D" id="1.10.260.40">
    <property type="entry name" value="lambda repressor-like DNA-binding domains"/>
    <property type="match status" value="1"/>
</dbReference>
<dbReference type="Pfam" id="PF13560">
    <property type="entry name" value="HTH_31"/>
    <property type="match status" value="1"/>
</dbReference>